<name>A0A9D4L500_DREPO</name>
<dbReference type="EMBL" id="JAIWYP010000003">
    <property type="protein sequence ID" value="KAH3850586.1"/>
    <property type="molecule type" value="Genomic_DNA"/>
</dbReference>
<sequence>MQQDEIPPPASYIAPNPTPPPGRPRINKARIGDCQSREEFVTSLEKAFKNLPGRDAIGR</sequence>
<feature type="region of interest" description="Disordered" evidence="1">
    <location>
        <begin position="1"/>
        <end position="28"/>
    </location>
</feature>
<evidence type="ECO:0000313" key="2">
    <source>
        <dbReference type="EMBL" id="KAH3850586.1"/>
    </source>
</evidence>
<reference evidence="2" key="1">
    <citation type="journal article" date="2019" name="bioRxiv">
        <title>The Genome of the Zebra Mussel, Dreissena polymorpha: A Resource for Invasive Species Research.</title>
        <authorList>
            <person name="McCartney M.A."/>
            <person name="Auch B."/>
            <person name="Kono T."/>
            <person name="Mallez S."/>
            <person name="Zhang Y."/>
            <person name="Obille A."/>
            <person name="Becker A."/>
            <person name="Abrahante J.E."/>
            <person name="Garbe J."/>
            <person name="Badalamenti J.P."/>
            <person name="Herman A."/>
            <person name="Mangelson H."/>
            <person name="Liachko I."/>
            <person name="Sullivan S."/>
            <person name="Sone E.D."/>
            <person name="Koren S."/>
            <person name="Silverstein K.A.T."/>
            <person name="Beckman K.B."/>
            <person name="Gohl D.M."/>
        </authorList>
    </citation>
    <scope>NUCLEOTIDE SEQUENCE</scope>
    <source>
        <strain evidence="2">Duluth1</strain>
        <tissue evidence="2">Whole animal</tissue>
    </source>
</reference>
<dbReference type="Proteomes" id="UP000828390">
    <property type="component" value="Unassembled WGS sequence"/>
</dbReference>
<feature type="compositionally biased region" description="Pro residues" evidence="1">
    <location>
        <begin position="1"/>
        <end position="23"/>
    </location>
</feature>
<keyword evidence="3" id="KW-1185">Reference proteome</keyword>
<evidence type="ECO:0000256" key="1">
    <source>
        <dbReference type="SAM" id="MobiDB-lite"/>
    </source>
</evidence>
<accession>A0A9D4L500</accession>
<comment type="caution">
    <text evidence="2">The sequence shown here is derived from an EMBL/GenBank/DDBJ whole genome shotgun (WGS) entry which is preliminary data.</text>
</comment>
<reference evidence="2" key="2">
    <citation type="submission" date="2020-11" db="EMBL/GenBank/DDBJ databases">
        <authorList>
            <person name="McCartney M.A."/>
            <person name="Auch B."/>
            <person name="Kono T."/>
            <person name="Mallez S."/>
            <person name="Becker A."/>
            <person name="Gohl D.M."/>
            <person name="Silverstein K.A.T."/>
            <person name="Koren S."/>
            <person name="Bechman K.B."/>
            <person name="Herman A."/>
            <person name="Abrahante J.E."/>
            <person name="Garbe J."/>
        </authorList>
    </citation>
    <scope>NUCLEOTIDE SEQUENCE</scope>
    <source>
        <strain evidence="2">Duluth1</strain>
        <tissue evidence="2">Whole animal</tissue>
    </source>
</reference>
<gene>
    <name evidence="2" type="ORF">DPMN_093008</name>
</gene>
<proteinExistence type="predicted"/>
<dbReference type="AlphaFoldDB" id="A0A9D4L500"/>
<organism evidence="2 3">
    <name type="scientific">Dreissena polymorpha</name>
    <name type="common">Zebra mussel</name>
    <name type="synonym">Mytilus polymorpha</name>
    <dbReference type="NCBI Taxonomy" id="45954"/>
    <lineage>
        <taxon>Eukaryota</taxon>
        <taxon>Metazoa</taxon>
        <taxon>Spiralia</taxon>
        <taxon>Lophotrochozoa</taxon>
        <taxon>Mollusca</taxon>
        <taxon>Bivalvia</taxon>
        <taxon>Autobranchia</taxon>
        <taxon>Heteroconchia</taxon>
        <taxon>Euheterodonta</taxon>
        <taxon>Imparidentia</taxon>
        <taxon>Neoheterodontei</taxon>
        <taxon>Myida</taxon>
        <taxon>Dreissenoidea</taxon>
        <taxon>Dreissenidae</taxon>
        <taxon>Dreissena</taxon>
    </lineage>
</organism>
<evidence type="ECO:0000313" key="3">
    <source>
        <dbReference type="Proteomes" id="UP000828390"/>
    </source>
</evidence>
<protein>
    <submittedName>
        <fullName evidence="2">Uncharacterized protein</fullName>
    </submittedName>
</protein>